<dbReference type="Pfam" id="PF00037">
    <property type="entry name" value="Fer4"/>
    <property type="match status" value="1"/>
</dbReference>
<protein>
    <submittedName>
        <fullName evidence="9">Putative iron-sulfur cluster binding protein yccm</fullName>
    </submittedName>
</protein>
<feature type="transmembrane region" description="Helical" evidence="7">
    <location>
        <begin position="40"/>
        <end position="57"/>
    </location>
</feature>
<feature type="transmembrane region" description="Helical" evidence="7">
    <location>
        <begin position="159"/>
        <end position="181"/>
    </location>
</feature>
<keyword evidence="2" id="KW-0004">4Fe-4S</keyword>
<organism evidence="9">
    <name type="scientific">hydrocarbon metagenome</name>
    <dbReference type="NCBI Taxonomy" id="938273"/>
    <lineage>
        <taxon>unclassified sequences</taxon>
        <taxon>metagenomes</taxon>
        <taxon>ecological metagenomes</taxon>
    </lineage>
</organism>
<dbReference type="Pfam" id="PF12801">
    <property type="entry name" value="Fer4_5"/>
    <property type="match status" value="2"/>
</dbReference>
<name>A0A0W8FF46_9ZZZZ</name>
<evidence type="ECO:0000256" key="6">
    <source>
        <dbReference type="ARBA" id="ARBA00023014"/>
    </source>
</evidence>
<feature type="domain" description="4Fe-4S ferredoxin-type" evidence="8">
    <location>
        <begin position="202"/>
        <end position="232"/>
    </location>
</feature>
<dbReference type="GO" id="GO:0005886">
    <property type="term" value="C:plasma membrane"/>
    <property type="evidence" value="ECO:0007669"/>
    <property type="project" value="TreeGrafter"/>
</dbReference>
<dbReference type="PANTHER" id="PTHR30176:SF3">
    <property type="entry name" value="FERREDOXIN-TYPE PROTEIN NAPH"/>
    <property type="match status" value="1"/>
</dbReference>
<keyword evidence="5" id="KW-0408">Iron</keyword>
<gene>
    <name evidence="9" type="ORF">ASZ90_011042</name>
</gene>
<dbReference type="InterPro" id="IPR017896">
    <property type="entry name" value="4Fe4S_Fe-S-bd"/>
</dbReference>
<dbReference type="InterPro" id="IPR017900">
    <property type="entry name" value="4Fe4S_Fe_S_CS"/>
</dbReference>
<reference evidence="9" key="1">
    <citation type="journal article" date="2015" name="Proc. Natl. Acad. Sci. U.S.A.">
        <title>Networks of energetic and metabolic interactions define dynamics in microbial communities.</title>
        <authorList>
            <person name="Embree M."/>
            <person name="Liu J.K."/>
            <person name="Al-Bassam M.M."/>
            <person name="Zengler K."/>
        </authorList>
    </citation>
    <scope>NUCLEOTIDE SEQUENCE</scope>
</reference>
<evidence type="ECO:0000256" key="7">
    <source>
        <dbReference type="SAM" id="Phobius"/>
    </source>
</evidence>
<proteinExistence type="predicted"/>
<dbReference type="EMBL" id="LNQE01001311">
    <property type="protein sequence ID" value="KUG19250.1"/>
    <property type="molecule type" value="Genomic_DNA"/>
</dbReference>
<sequence length="259" mass="27912">MFGAGSPPTPVIGIVYAIMLTFVAAFLWKTGRFTARIRGVLLASTVILGFATFSPMIPHQFQALLIGLGTPAGTILFAGLAGLSLFALLAFLFGRHFCGYLCPIGAVQEAAYLIPVRKIRLPGNPVMSGIRGAVFLVIVFAAVVYKIAVLDLSGFQDFFGLTLSAPLFAFLLILAVGAVFYRPFCRLICPVAVILQIAALGARWKIRRTDACIRCGRCEKACPTDEAKAGDLRSECYLCRRCLEVCPVEGALYYGGKKD</sequence>
<evidence type="ECO:0000256" key="3">
    <source>
        <dbReference type="ARBA" id="ARBA00022723"/>
    </source>
</evidence>
<evidence type="ECO:0000256" key="4">
    <source>
        <dbReference type="ARBA" id="ARBA00022982"/>
    </source>
</evidence>
<comment type="caution">
    <text evidence="9">The sequence shown here is derived from an EMBL/GenBank/DDBJ whole genome shotgun (WGS) entry which is preliminary data.</text>
</comment>
<feature type="transmembrane region" description="Helical" evidence="7">
    <location>
        <begin position="126"/>
        <end position="147"/>
    </location>
</feature>
<keyword evidence="7" id="KW-0472">Membrane</keyword>
<feature type="domain" description="4Fe-4S ferredoxin-type" evidence="8">
    <location>
        <begin position="233"/>
        <end position="257"/>
    </location>
</feature>
<feature type="transmembrane region" description="Helical" evidence="7">
    <location>
        <begin position="12"/>
        <end position="28"/>
    </location>
</feature>
<keyword evidence="4" id="KW-0249">Electron transport</keyword>
<keyword evidence="7" id="KW-0812">Transmembrane</keyword>
<accession>A0A0W8FF46</accession>
<evidence type="ECO:0000256" key="2">
    <source>
        <dbReference type="ARBA" id="ARBA00022485"/>
    </source>
</evidence>
<keyword evidence="3" id="KW-0479">Metal-binding</keyword>
<evidence type="ECO:0000313" key="9">
    <source>
        <dbReference type="EMBL" id="KUG19250.1"/>
    </source>
</evidence>
<dbReference type="InterPro" id="IPR051684">
    <property type="entry name" value="Electron_Trans/Redox"/>
</dbReference>
<feature type="transmembrane region" description="Helical" evidence="7">
    <location>
        <begin position="63"/>
        <end position="90"/>
    </location>
</feature>
<evidence type="ECO:0000259" key="8">
    <source>
        <dbReference type="PROSITE" id="PS51379"/>
    </source>
</evidence>
<keyword evidence="6" id="KW-0411">Iron-sulfur</keyword>
<dbReference type="PROSITE" id="PS51379">
    <property type="entry name" value="4FE4S_FER_2"/>
    <property type="match status" value="2"/>
</dbReference>
<dbReference type="PANTHER" id="PTHR30176">
    <property type="entry name" value="FERREDOXIN-TYPE PROTEIN NAPH"/>
    <property type="match status" value="1"/>
</dbReference>
<dbReference type="SUPFAM" id="SSF54862">
    <property type="entry name" value="4Fe-4S ferredoxins"/>
    <property type="match status" value="1"/>
</dbReference>
<dbReference type="GO" id="GO:0046872">
    <property type="term" value="F:metal ion binding"/>
    <property type="evidence" value="ECO:0007669"/>
    <property type="project" value="UniProtKB-KW"/>
</dbReference>
<evidence type="ECO:0000256" key="5">
    <source>
        <dbReference type="ARBA" id="ARBA00023004"/>
    </source>
</evidence>
<keyword evidence="7" id="KW-1133">Transmembrane helix</keyword>
<dbReference type="Gene3D" id="3.30.70.20">
    <property type="match status" value="1"/>
</dbReference>
<dbReference type="GO" id="GO:0051539">
    <property type="term" value="F:4 iron, 4 sulfur cluster binding"/>
    <property type="evidence" value="ECO:0007669"/>
    <property type="project" value="UniProtKB-KW"/>
</dbReference>
<dbReference type="PROSITE" id="PS00198">
    <property type="entry name" value="4FE4S_FER_1"/>
    <property type="match status" value="1"/>
</dbReference>
<keyword evidence="1" id="KW-0813">Transport</keyword>
<evidence type="ECO:0000256" key="1">
    <source>
        <dbReference type="ARBA" id="ARBA00022448"/>
    </source>
</evidence>
<dbReference type="AlphaFoldDB" id="A0A0W8FF46"/>